<dbReference type="PANTHER" id="PTHR30473:SF1">
    <property type="entry name" value="PHOH-LIKE PROTEIN"/>
    <property type="match status" value="1"/>
</dbReference>
<dbReference type="EMBL" id="JQ245707">
    <property type="protein sequence ID" value="AEZ65697.1"/>
    <property type="molecule type" value="Genomic_DNA"/>
</dbReference>
<dbReference type="Gene3D" id="3.40.50.300">
    <property type="entry name" value="P-loop containing nucleotide triphosphate hydrolases"/>
    <property type="match status" value="1"/>
</dbReference>
<evidence type="ECO:0000256" key="2">
    <source>
        <dbReference type="ARBA" id="ARBA00010393"/>
    </source>
</evidence>
<accession>H6WFX2</accession>
<comment type="subcellular location">
    <subcellularLocation>
        <location evidence="1">Cytoplasm</location>
    </subcellularLocation>
</comment>
<dbReference type="Pfam" id="PF02562">
    <property type="entry name" value="PhoH"/>
    <property type="match status" value="1"/>
</dbReference>
<proteinExistence type="inferred from homology"/>
<sequence length="254" mass="28358">MLGGFLLYGDPMARKVKNTRKQKIRTEQIYMPQNREQDQIKIIMPRNPSQVDALNYLRTKTLTILTGPPGTAKTLLSTYAACQALQKREIDKIYYVKPIVDVVGEQGLGFLPGEVDEKTAPHIAPLKDALSVFMPKGKADYLIEKKVIEFVPLEHLRGRSLAKCFIIADEMQNAIPHSVLTVLTRLGNDSKVALLGDVVQRDLDGKFGRDGLSDAAKRLAKLNEVGHVEFSFSEIVRSGFVRSVIREYADLYAA</sequence>
<protein>
    <recommendedName>
        <fullName evidence="6">PhoH-like protein</fullName>
    </recommendedName>
</protein>
<feature type="domain" description="PhoH-like protein" evidence="7">
    <location>
        <begin position="43"/>
        <end position="248"/>
    </location>
</feature>
<dbReference type="GO" id="GO:0005524">
    <property type="term" value="F:ATP binding"/>
    <property type="evidence" value="ECO:0007669"/>
    <property type="project" value="UniProtKB-KW"/>
</dbReference>
<keyword evidence="4" id="KW-0547">Nucleotide-binding</keyword>
<dbReference type="PANTHER" id="PTHR30473">
    <property type="entry name" value="PROTEIN PHOH"/>
    <property type="match status" value="1"/>
</dbReference>
<evidence type="ECO:0000256" key="5">
    <source>
        <dbReference type="ARBA" id="ARBA00022840"/>
    </source>
</evidence>
<dbReference type="OrthoDB" id="8501at10239"/>
<keyword evidence="3" id="KW-0963">Cytoplasm</keyword>
<dbReference type="SUPFAM" id="SSF52540">
    <property type="entry name" value="P-loop containing nucleoside triphosphate hydrolases"/>
    <property type="match status" value="1"/>
</dbReference>
<comment type="similarity">
    <text evidence="2">Belongs to the PhoH family.</text>
</comment>
<evidence type="ECO:0000256" key="3">
    <source>
        <dbReference type="ARBA" id="ARBA00022490"/>
    </source>
</evidence>
<dbReference type="RefSeq" id="YP_007006110.1">
    <property type="nucleotide sequence ID" value="NC_019516.1"/>
</dbReference>
<keyword evidence="5" id="KW-0067">ATP-binding</keyword>
<organism evidence="8 9">
    <name type="scientific">Cyanophage S-TIM5</name>
    <dbReference type="NCBI Taxonomy" id="1137745"/>
    <lineage>
        <taxon>Viruses</taxon>
        <taxon>Duplodnaviria</taxon>
        <taxon>Heunggongvirae</taxon>
        <taxon>Uroviricota</taxon>
        <taxon>Caudoviricetes</taxon>
        <taxon>Aurunvirus</taxon>
        <taxon>Aurunvirus STIM5</taxon>
    </lineage>
</organism>
<evidence type="ECO:0000313" key="8">
    <source>
        <dbReference type="EMBL" id="AEZ65697.1"/>
    </source>
</evidence>
<dbReference type="InterPro" id="IPR051451">
    <property type="entry name" value="PhoH2-like"/>
</dbReference>
<evidence type="ECO:0000313" key="9">
    <source>
        <dbReference type="Proteomes" id="UP000007178"/>
    </source>
</evidence>
<evidence type="ECO:0000259" key="7">
    <source>
        <dbReference type="Pfam" id="PF02562"/>
    </source>
</evidence>
<reference evidence="8 9" key="1">
    <citation type="journal article" date="2012" name="Proc. Natl. Acad. Sci. U.S.A.">
        <title>A novel lineage of myoviruses infecting cyanobacteria is widespread in the oceans.</title>
        <authorList>
            <person name="Sabehi G."/>
            <person name="Shaulov L."/>
            <person name="Silver D.H."/>
            <person name="Yanai I."/>
            <person name="Harel A."/>
            <person name="Lindell D."/>
        </authorList>
    </citation>
    <scope>NUCLEOTIDE SEQUENCE [LARGE SCALE GENOMIC DNA]</scope>
</reference>
<dbReference type="InterPro" id="IPR027417">
    <property type="entry name" value="P-loop_NTPase"/>
</dbReference>
<dbReference type="Proteomes" id="UP000007178">
    <property type="component" value="Segment"/>
</dbReference>
<evidence type="ECO:0000256" key="6">
    <source>
        <dbReference type="ARBA" id="ARBA00039970"/>
    </source>
</evidence>
<dbReference type="KEGG" id="vg:14013901"/>
<evidence type="ECO:0000256" key="4">
    <source>
        <dbReference type="ARBA" id="ARBA00022741"/>
    </source>
</evidence>
<evidence type="ECO:0000256" key="1">
    <source>
        <dbReference type="ARBA" id="ARBA00004496"/>
    </source>
</evidence>
<dbReference type="InterPro" id="IPR003714">
    <property type="entry name" value="PhoH"/>
</dbReference>
<keyword evidence="9" id="KW-1185">Reference proteome</keyword>
<name>H6WFX2_9CAUD</name>